<dbReference type="GO" id="GO:0061711">
    <property type="term" value="F:tRNA N(6)-L-threonylcarbamoyladenine synthase activity"/>
    <property type="evidence" value="ECO:0007669"/>
    <property type="project" value="UniProtKB-EC"/>
</dbReference>
<reference evidence="2 3" key="1">
    <citation type="submission" date="2021-04" db="EMBL/GenBank/DDBJ databases">
        <title>novel species isolated from subtropical streams in China.</title>
        <authorList>
            <person name="Lu H."/>
        </authorList>
    </citation>
    <scope>NUCLEOTIDE SEQUENCE [LARGE SCALE GENOMIC DNA]</scope>
    <source>
        <strain evidence="2 3">BYS107W</strain>
    </source>
</reference>
<dbReference type="PANTHER" id="PTHR11735">
    <property type="entry name" value="TRNA N6-ADENOSINE THREONYLCARBAMOYLTRANSFERASE"/>
    <property type="match status" value="1"/>
</dbReference>
<dbReference type="GO" id="GO:0005829">
    <property type="term" value="C:cytosol"/>
    <property type="evidence" value="ECO:0007669"/>
    <property type="project" value="TreeGrafter"/>
</dbReference>
<accession>A0A941DFU4</accession>
<gene>
    <name evidence="2" type="primary">tsaB</name>
    <name evidence="2" type="ORF">KDM92_02800</name>
</gene>
<protein>
    <submittedName>
        <fullName evidence="2">tRNA (Adenosine(37)-N6)-threonylcarbamoyltransferase complex dimerization subunit type 1 TsaB</fullName>
        <ecNumber evidence="2">2.3.1.234</ecNumber>
    </submittedName>
</protein>
<dbReference type="Proteomes" id="UP000680158">
    <property type="component" value="Unassembled WGS sequence"/>
</dbReference>
<keyword evidence="2" id="KW-0808">Transferase</keyword>
<dbReference type="RefSeq" id="WP_212682885.1">
    <property type="nucleotide sequence ID" value="NZ_JAGSPM010000001.1"/>
</dbReference>
<dbReference type="SUPFAM" id="SSF53067">
    <property type="entry name" value="Actin-like ATPase domain"/>
    <property type="match status" value="2"/>
</dbReference>
<dbReference type="GO" id="GO:0002949">
    <property type="term" value="P:tRNA threonylcarbamoyladenosine modification"/>
    <property type="evidence" value="ECO:0007669"/>
    <property type="project" value="InterPro"/>
</dbReference>
<dbReference type="Gene3D" id="3.30.420.40">
    <property type="match status" value="2"/>
</dbReference>
<dbReference type="PANTHER" id="PTHR11735:SF11">
    <property type="entry name" value="TRNA THREONYLCARBAMOYLADENOSINE BIOSYNTHESIS PROTEIN TSAB"/>
    <property type="match status" value="1"/>
</dbReference>
<proteinExistence type="predicted"/>
<dbReference type="InterPro" id="IPR043129">
    <property type="entry name" value="ATPase_NBD"/>
</dbReference>
<feature type="domain" description="Gcp-like" evidence="1">
    <location>
        <begin position="33"/>
        <end position="150"/>
    </location>
</feature>
<dbReference type="EMBL" id="JAGSPM010000001">
    <property type="protein sequence ID" value="MBR7745497.1"/>
    <property type="molecule type" value="Genomic_DNA"/>
</dbReference>
<dbReference type="InterPro" id="IPR022496">
    <property type="entry name" value="T6A_TsaB"/>
</dbReference>
<dbReference type="AlphaFoldDB" id="A0A941DFU4"/>
<dbReference type="InterPro" id="IPR000905">
    <property type="entry name" value="Gcp-like_dom"/>
</dbReference>
<evidence type="ECO:0000259" key="1">
    <source>
        <dbReference type="Pfam" id="PF00814"/>
    </source>
</evidence>
<dbReference type="Pfam" id="PF00814">
    <property type="entry name" value="TsaD"/>
    <property type="match status" value="1"/>
</dbReference>
<keyword evidence="2" id="KW-0012">Acyltransferase</keyword>
<dbReference type="NCBIfam" id="TIGR03725">
    <property type="entry name" value="T6A_YeaZ"/>
    <property type="match status" value="1"/>
</dbReference>
<evidence type="ECO:0000313" key="2">
    <source>
        <dbReference type="EMBL" id="MBR7745497.1"/>
    </source>
</evidence>
<dbReference type="CDD" id="cd24032">
    <property type="entry name" value="ASKHA_NBD_TsaB"/>
    <property type="match status" value="1"/>
</dbReference>
<dbReference type="EC" id="2.3.1.234" evidence="2"/>
<evidence type="ECO:0000313" key="3">
    <source>
        <dbReference type="Proteomes" id="UP000680158"/>
    </source>
</evidence>
<organism evidence="2 3">
    <name type="scientific">Undibacterium baiyunense</name>
    <dbReference type="NCBI Taxonomy" id="2828731"/>
    <lineage>
        <taxon>Bacteria</taxon>
        <taxon>Pseudomonadati</taxon>
        <taxon>Pseudomonadota</taxon>
        <taxon>Betaproteobacteria</taxon>
        <taxon>Burkholderiales</taxon>
        <taxon>Oxalobacteraceae</taxon>
        <taxon>Undibacterium</taxon>
    </lineage>
</organism>
<keyword evidence="3" id="KW-1185">Reference proteome</keyword>
<sequence length="228" mass="24821">MTILLALETSTDLASVALISDQQITQRNLTGVQTHSFGLLPAVQELLQQAGIGINQLNAIAFGCGPGAFTGVRTACGVVQGLAFGLQLPVLPVVSLLAMAEAARMHHRVENVVCFLDARMSEVYWAHYQWHDGDWRELHAPDLNVLEHVLVYAKNHATKLVLGHGLDLPSHANELPHVTEMPHAKYIASIAERHLQLGLQVDASQAQPLYLRNKVALTTAERVLANAI</sequence>
<name>A0A941DFU4_9BURK</name>
<comment type="caution">
    <text evidence="2">The sequence shown here is derived from an EMBL/GenBank/DDBJ whole genome shotgun (WGS) entry which is preliminary data.</text>
</comment>